<dbReference type="AlphaFoldDB" id="F6S0N6"/>
<dbReference type="OMA" id="MRVAVCQ"/>
<evidence type="ECO:0000256" key="4">
    <source>
        <dbReference type="ARBA" id="ARBA00074513"/>
    </source>
</evidence>
<keyword evidence="8" id="KW-1185">Reference proteome</keyword>
<dbReference type="GO" id="GO:0110050">
    <property type="term" value="F:deaminated glutathione amidase activity"/>
    <property type="evidence" value="ECO:0007669"/>
    <property type="project" value="UniProtKB-EC"/>
</dbReference>
<feature type="domain" description="CN hydrolase" evidence="6">
    <location>
        <begin position="2"/>
        <end position="252"/>
    </location>
</feature>
<dbReference type="PROSITE" id="PS01227">
    <property type="entry name" value="UPF0012"/>
    <property type="match status" value="1"/>
</dbReference>
<dbReference type="InterPro" id="IPR003010">
    <property type="entry name" value="C-N_Hydrolase"/>
</dbReference>
<evidence type="ECO:0000259" key="6">
    <source>
        <dbReference type="PROSITE" id="PS50263"/>
    </source>
</evidence>
<dbReference type="Gene3D" id="3.60.110.10">
    <property type="entry name" value="Carbon-nitrogen hydrolase"/>
    <property type="match status" value="1"/>
</dbReference>
<reference evidence="7" key="2">
    <citation type="journal article" date="2008" name="Genome Biol.">
        <title>Improved genome assembly and evidence-based global gene model set for the chordate Ciona intestinalis: new insight into intron and operon populations.</title>
        <authorList>
            <person name="Satou Y."/>
            <person name="Mineta K."/>
            <person name="Ogasawara M."/>
            <person name="Sasakura Y."/>
            <person name="Shoguchi E."/>
            <person name="Ueno K."/>
            <person name="Yamada L."/>
            <person name="Matsumoto J."/>
            <person name="Wasserscheid J."/>
            <person name="Dewar K."/>
            <person name="Wiley G.B."/>
            <person name="Macmil S.L."/>
            <person name="Roe B.A."/>
            <person name="Zeller R.W."/>
            <person name="Hastings K.E."/>
            <person name="Lemaire P."/>
            <person name="Lindquist E."/>
            <person name="Endo T."/>
            <person name="Hotta K."/>
            <person name="Inaba K."/>
        </authorList>
    </citation>
    <scope>NUCLEOTIDE SEQUENCE [LARGE SCALE GENOMIC DNA]</scope>
    <source>
        <strain evidence="7">wild type</strain>
    </source>
</reference>
<dbReference type="PANTHER" id="PTHR23088:SF27">
    <property type="entry name" value="DEAMINATED GLUTATHIONE AMIDASE"/>
    <property type="match status" value="1"/>
</dbReference>
<dbReference type="Ensembl" id="ENSCINT00000006878.3">
    <property type="protein sequence ID" value="ENSCINP00000006878.3"/>
    <property type="gene ID" value="ENSCING00000003359.3"/>
</dbReference>
<dbReference type="CDD" id="cd07572">
    <property type="entry name" value="nit"/>
    <property type="match status" value="1"/>
</dbReference>
<dbReference type="EC" id="3.5.1.128" evidence="3"/>
<organism evidence="7 8">
    <name type="scientific">Ciona intestinalis</name>
    <name type="common">Transparent sea squirt</name>
    <name type="synonym">Ascidia intestinalis</name>
    <dbReference type="NCBI Taxonomy" id="7719"/>
    <lineage>
        <taxon>Eukaryota</taxon>
        <taxon>Metazoa</taxon>
        <taxon>Chordata</taxon>
        <taxon>Tunicata</taxon>
        <taxon>Ascidiacea</taxon>
        <taxon>Phlebobranchia</taxon>
        <taxon>Cionidae</taxon>
        <taxon>Ciona</taxon>
    </lineage>
</organism>
<evidence type="ECO:0000256" key="2">
    <source>
        <dbReference type="ARBA" id="ARBA00022801"/>
    </source>
</evidence>
<dbReference type="InParanoid" id="F6S0N6"/>
<keyword evidence="2" id="KW-0378">Hydrolase</keyword>
<dbReference type="Proteomes" id="UP000008144">
    <property type="component" value="Chromosome 8"/>
</dbReference>
<dbReference type="InterPro" id="IPR045254">
    <property type="entry name" value="Nit1/2_C-N_Hydrolase"/>
</dbReference>
<comment type="similarity">
    <text evidence="1">Belongs to the carbon-nitrogen hydrolase superfamily. NIT1/NIT2 family.</text>
</comment>
<protein>
    <recommendedName>
        <fullName evidence="4">Deaminated glutathione amidase</fullName>
        <ecNumber evidence="3">3.5.1.128</ecNumber>
    </recommendedName>
    <alternativeName>
        <fullName evidence="5">Nitrilase homolog 1</fullName>
    </alternativeName>
</protein>
<dbReference type="GeneTree" id="ENSGT00550000075099"/>
<dbReference type="InterPro" id="IPR001110">
    <property type="entry name" value="UPF0012_CS"/>
</dbReference>
<dbReference type="PANTHER" id="PTHR23088">
    <property type="entry name" value="NITRILASE-RELATED"/>
    <property type="match status" value="1"/>
</dbReference>
<evidence type="ECO:0000313" key="7">
    <source>
        <dbReference type="Ensembl" id="ENSCINP00000006878.3"/>
    </source>
</evidence>
<dbReference type="Pfam" id="PF00795">
    <property type="entry name" value="CN_hydrolase"/>
    <property type="match status" value="1"/>
</dbReference>
<reference evidence="7" key="4">
    <citation type="submission" date="2025-09" db="UniProtKB">
        <authorList>
            <consortium name="Ensembl"/>
        </authorList>
    </citation>
    <scope>IDENTIFICATION</scope>
</reference>
<name>F6S0N6_CIOIN</name>
<dbReference type="STRING" id="7719.ENSCINP00000006878"/>
<evidence type="ECO:0000256" key="3">
    <source>
        <dbReference type="ARBA" id="ARBA00066912"/>
    </source>
</evidence>
<accession>F6S0N6</accession>
<reference evidence="7" key="3">
    <citation type="submission" date="2025-08" db="UniProtKB">
        <authorList>
            <consortium name="Ensembl"/>
        </authorList>
    </citation>
    <scope>IDENTIFICATION</scope>
</reference>
<dbReference type="PROSITE" id="PS50263">
    <property type="entry name" value="CN_HYDROLASE"/>
    <property type="match status" value="1"/>
</dbReference>
<dbReference type="FunFam" id="3.60.110.10:FF:000005">
    <property type="entry name" value="nitrilase homolog 1 isoform X1"/>
    <property type="match status" value="1"/>
</dbReference>
<reference evidence="8" key="1">
    <citation type="journal article" date="2002" name="Science">
        <title>The draft genome of Ciona intestinalis: insights into chordate and vertebrate origins.</title>
        <authorList>
            <person name="Dehal P."/>
            <person name="Satou Y."/>
            <person name="Campbell R.K."/>
            <person name="Chapman J."/>
            <person name="Degnan B."/>
            <person name="De Tomaso A."/>
            <person name="Davidson B."/>
            <person name="Di Gregorio A."/>
            <person name="Gelpke M."/>
            <person name="Goodstein D.M."/>
            <person name="Harafuji N."/>
            <person name="Hastings K.E."/>
            <person name="Ho I."/>
            <person name="Hotta K."/>
            <person name="Huang W."/>
            <person name="Kawashima T."/>
            <person name="Lemaire P."/>
            <person name="Martinez D."/>
            <person name="Meinertzhagen I.A."/>
            <person name="Necula S."/>
            <person name="Nonaka M."/>
            <person name="Putnam N."/>
            <person name="Rash S."/>
            <person name="Saiga H."/>
            <person name="Satake M."/>
            <person name="Terry A."/>
            <person name="Yamada L."/>
            <person name="Wang H.G."/>
            <person name="Awazu S."/>
            <person name="Azumi K."/>
            <person name="Boore J."/>
            <person name="Branno M."/>
            <person name="Chin-Bow S."/>
            <person name="DeSantis R."/>
            <person name="Doyle S."/>
            <person name="Francino P."/>
            <person name="Keys D.N."/>
            <person name="Haga S."/>
            <person name="Hayashi H."/>
            <person name="Hino K."/>
            <person name="Imai K.S."/>
            <person name="Inaba K."/>
            <person name="Kano S."/>
            <person name="Kobayashi K."/>
            <person name="Kobayashi M."/>
            <person name="Lee B.I."/>
            <person name="Makabe K.W."/>
            <person name="Manohar C."/>
            <person name="Matassi G."/>
            <person name="Medina M."/>
            <person name="Mochizuki Y."/>
            <person name="Mount S."/>
            <person name="Morishita T."/>
            <person name="Miura S."/>
            <person name="Nakayama A."/>
            <person name="Nishizaka S."/>
            <person name="Nomoto H."/>
            <person name="Ohta F."/>
            <person name="Oishi K."/>
            <person name="Rigoutsos I."/>
            <person name="Sano M."/>
            <person name="Sasaki A."/>
            <person name="Sasakura Y."/>
            <person name="Shoguchi E."/>
            <person name="Shin-i T."/>
            <person name="Spagnuolo A."/>
            <person name="Stainier D."/>
            <person name="Suzuki M.M."/>
            <person name="Tassy O."/>
            <person name="Takatori N."/>
            <person name="Tokuoka M."/>
            <person name="Yagi K."/>
            <person name="Yoshizaki F."/>
            <person name="Wada S."/>
            <person name="Zhang C."/>
            <person name="Hyatt P.D."/>
            <person name="Larimer F."/>
            <person name="Detter C."/>
            <person name="Doggett N."/>
            <person name="Glavina T."/>
            <person name="Hawkins T."/>
            <person name="Richardson P."/>
            <person name="Lucas S."/>
            <person name="Kohara Y."/>
            <person name="Levine M."/>
            <person name="Satoh N."/>
            <person name="Rokhsar D.S."/>
        </authorList>
    </citation>
    <scope>NUCLEOTIDE SEQUENCE [LARGE SCALE GENOMIC DNA]</scope>
</reference>
<evidence type="ECO:0000256" key="5">
    <source>
        <dbReference type="ARBA" id="ARBA00080297"/>
    </source>
</evidence>
<dbReference type="FunCoup" id="F6S0N6">
    <property type="interactions" value="213"/>
</dbReference>
<dbReference type="HOGENOM" id="CLU_030130_1_2_1"/>
<sequence>NPIIGVCQLSVGSDIEKNLQQAKDLVKECKELGAVFVFLPEACDYLCEDQKESINMAHTLTSKICIEYCKLAAELSVWISLGGIHRKCEGDPENKIRNSHIVINDVGEVINVYDKCHLFNVDIPNQVKLQKTDFVLPGEHIGKPIETPIGNIGALVCYDIRFPQISTELRKRGAEILTYPSAFTVPTGSAHWEVLLRARAIENQCYVIAAAQTGTHNSTRKSYGHSMVVDPWGTVVACAADKVGAITAKLDLNHLRKLRKEMPVFQHTRNDLY</sequence>
<evidence type="ECO:0000313" key="8">
    <source>
        <dbReference type="Proteomes" id="UP000008144"/>
    </source>
</evidence>
<proteinExistence type="inferred from homology"/>
<evidence type="ECO:0000256" key="1">
    <source>
        <dbReference type="ARBA" id="ARBA00010613"/>
    </source>
</evidence>
<dbReference type="SUPFAM" id="SSF56317">
    <property type="entry name" value="Carbon-nitrogen hydrolase"/>
    <property type="match status" value="1"/>
</dbReference>
<dbReference type="InterPro" id="IPR036526">
    <property type="entry name" value="C-N_Hydrolase_sf"/>
</dbReference>
<dbReference type="EMBL" id="EAAA01002659">
    <property type="status" value="NOT_ANNOTATED_CDS"/>
    <property type="molecule type" value="Genomic_DNA"/>
</dbReference>